<evidence type="ECO:0000313" key="3">
    <source>
        <dbReference type="Proteomes" id="UP000198875"/>
    </source>
</evidence>
<keyword evidence="2" id="KW-0808">Transferase</keyword>
<dbReference type="GO" id="GO:0016747">
    <property type="term" value="F:acyltransferase activity, transferring groups other than amino-acyl groups"/>
    <property type="evidence" value="ECO:0007669"/>
    <property type="project" value="InterPro"/>
</dbReference>
<dbReference type="EMBL" id="CSTD01000002">
    <property type="protein sequence ID" value="CPR11345.1"/>
    <property type="molecule type" value="Genomic_DNA"/>
</dbReference>
<dbReference type="Pfam" id="PF00583">
    <property type="entry name" value="Acetyltransf_1"/>
    <property type="match status" value="1"/>
</dbReference>
<dbReference type="CDD" id="cd04301">
    <property type="entry name" value="NAT_SF"/>
    <property type="match status" value="1"/>
</dbReference>
<gene>
    <name evidence="2" type="ORF">BN971_02625</name>
</gene>
<feature type="domain" description="N-acetyltransferase" evidence="1">
    <location>
        <begin position="46"/>
        <end position="97"/>
    </location>
</feature>
<organism evidence="2 3">
    <name type="scientific">Mycobacterium bohemicum DSM 44277</name>
    <dbReference type="NCBI Taxonomy" id="1236609"/>
    <lineage>
        <taxon>Bacteria</taxon>
        <taxon>Bacillati</taxon>
        <taxon>Actinomycetota</taxon>
        <taxon>Actinomycetes</taxon>
        <taxon>Mycobacteriales</taxon>
        <taxon>Mycobacteriaceae</taxon>
        <taxon>Mycobacterium</taxon>
    </lineage>
</organism>
<evidence type="ECO:0000259" key="1">
    <source>
        <dbReference type="Pfam" id="PF00583"/>
    </source>
</evidence>
<proteinExistence type="predicted"/>
<dbReference type="Proteomes" id="UP000198875">
    <property type="component" value="Unassembled WGS sequence"/>
</dbReference>
<dbReference type="Gene3D" id="3.40.630.30">
    <property type="match status" value="1"/>
</dbReference>
<dbReference type="AlphaFoldDB" id="A0A0U0WAK6"/>
<name>A0A0U0WAK6_MYCBE</name>
<reference evidence="2 3" key="1">
    <citation type="submission" date="2015-03" db="EMBL/GenBank/DDBJ databases">
        <authorList>
            <person name="Murphy D."/>
        </authorList>
    </citation>
    <scope>NUCLEOTIDE SEQUENCE [LARGE SCALE GENOMIC DNA]</scope>
    <source>
        <strain evidence="2 3">DSM 44277</strain>
    </source>
</reference>
<accession>A0A0U0WAK6</accession>
<evidence type="ECO:0000313" key="2">
    <source>
        <dbReference type="EMBL" id="CPR11345.1"/>
    </source>
</evidence>
<dbReference type="SUPFAM" id="SSF55729">
    <property type="entry name" value="Acyl-CoA N-acyltransferases (Nat)"/>
    <property type="match status" value="1"/>
</dbReference>
<dbReference type="InterPro" id="IPR000182">
    <property type="entry name" value="GNAT_dom"/>
</dbReference>
<dbReference type="InterPro" id="IPR016181">
    <property type="entry name" value="Acyl_CoA_acyltransferase"/>
</dbReference>
<sequence length="173" mass="18587">MTSREPAWRPALTADEQRQVREMVTAATQFDGVAPVGEQVLRELGHDRTEHLVVRDARPGAPEDLVVGYLNLSPPRDGATGMAELVVHPEARRRGVGAGQDGDDVVAGGLDEAAQRGQRRIGGTGEHEAHQHSLGTTGFLQDAPSFYTVASVYCFSSKLLLAAITWTHAALPR</sequence>
<protein>
    <submittedName>
        <fullName evidence="2">Acetyltransferase</fullName>
    </submittedName>
</protein>